<dbReference type="GO" id="GO:0005886">
    <property type="term" value="C:plasma membrane"/>
    <property type="evidence" value="ECO:0007669"/>
    <property type="project" value="TreeGrafter"/>
</dbReference>
<dbReference type="InterPro" id="IPR006037">
    <property type="entry name" value="RCK_C"/>
</dbReference>
<evidence type="ECO:0000256" key="6">
    <source>
        <dbReference type="ARBA" id="ARBA00023136"/>
    </source>
</evidence>
<dbReference type="Pfam" id="PF03600">
    <property type="entry name" value="CitMHS"/>
    <property type="match status" value="1"/>
</dbReference>
<feature type="transmembrane region" description="Helical" evidence="7">
    <location>
        <begin position="172"/>
        <end position="197"/>
    </location>
</feature>
<feature type="transmembrane region" description="Helical" evidence="7">
    <location>
        <begin position="92"/>
        <end position="118"/>
    </location>
</feature>
<organism evidence="9 10">
    <name type="scientific">Pseudaestuariivita atlantica</name>
    <dbReference type="NCBI Taxonomy" id="1317121"/>
    <lineage>
        <taxon>Bacteria</taxon>
        <taxon>Pseudomonadati</taxon>
        <taxon>Pseudomonadota</taxon>
        <taxon>Alphaproteobacteria</taxon>
        <taxon>Rhodobacterales</taxon>
        <taxon>Paracoccaceae</taxon>
        <taxon>Pseudaestuariivita</taxon>
    </lineage>
</organism>
<reference evidence="9 10" key="1">
    <citation type="journal article" date="2015" name="Int. J. Syst. Evol. Microbiol.">
        <title>Aestuariivita atlantica sp. nov., isolated from deep sea sediment of the Atlantic Ocean.</title>
        <authorList>
            <person name="Li G."/>
            <person name="Lai Q."/>
            <person name="Du Y."/>
            <person name="Liu X."/>
            <person name="Sun F."/>
            <person name="Shao Z."/>
        </authorList>
    </citation>
    <scope>NUCLEOTIDE SEQUENCE [LARGE SCALE GENOMIC DNA]</scope>
    <source>
        <strain evidence="9 10">22II-S11-z3</strain>
    </source>
</reference>
<dbReference type="Pfam" id="PF02080">
    <property type="entry name" value="TrkA_C"/>
    <property type="match status" value="2"/>
</dbReference>
<feature type="transmembrane region" description="Helical" evidence="7">
    <location>
        <begin position="566"/>
        <end position="588"/>
    </location>
</feature>
<feature type="transmembrane region" description="Helical" evidence="7">
    <location>
        <begin position="399"/>
        <end position="432"/>
    </location>
</feature>
<dbReference type="PROSITE" id="PS51202">
    <property type="entry name" value="RCK_C"/>
    <property type="match status" value="2"/>
</dbReference>
<dbReference type="GO" id="GO:0008324">
    <property type="term" value="F:monoatomic cation transmembrane transporter activity"/>
    <property type="evidence" value="ECO:0007669"/>
    <property type="project" value="InterPro"/>
</dbReference>
<gene>
    <name evidence="9" type="ORF">ATO11_16070</name>
</gene>
<feature type="transmembrane region" description="Helical" evidence="7">
    <location>
        <begin position="57"/>
        <end position="80"/>
    </location>
</feature>
<keyword evidence="3 7" id="KW-0812">Transmembrane</keyword>
<dbReference type="RefSeq" id="WP_050531931.1">
    <property type="nucleotide sequence ID" value="NZ_AQQZ01000008.1"/>
</dbReference>
<evidence type="ECO:0000313" key="10">
    <source>
        <dbReference type="Proteomes" id="UP000036938"/>
    </source>
</evidence>
<dbReference type="SUPFAM" id="SSF116726">
    <property type="entry name" value="TrkA C-terminal domain-like"/>
    <property type="match status" value="2"/>
</dbReference>
<evidence type="ECO:0000256" key="3">
    <source>
        <dbReference type="ARBA" id="ARBA00022692"/>
    </source>
</evidence>
<dbReference type="PANTHER" id="PTHR43652">
    <property type="entry name" value="BASIC AMINO ACID ANTIPORTER YFCC-RELATED"/>
    <property type="match status" value="1"/>
</dbReference>
<evidence type="ECO:0000256" key="1">
    <source>
        <dbReference type="ARBA" id="ARBA00004141"/>
    </source>
</evidence>
<feature type="transmembrane region" description="Helical" evidence="7">
    <location>
        <begin position="6"/>
        <end position="21"/>
    </location>
</feature>
<sequence>MTQDQIILFSLFGIVFGMLLWGRFRYDLVAFAALMVGVVLGVVPTKDAFSGFGHPATIIVALVLVVSAGLVRSGAVFLITRTMVDSSRAMGAHIALMGGIGGVLSAFMNNVAALALLMPVDIQTARKAGRAAGLTLMPLSFATILGGMVTLIGTPPNIIIAQIRADTLGEPFAMFDFAPVGGTAAIAGLAFVALIGWRLIPQREDTQTGPEDLTAYLAELVVPKDSKLIGQRVRDLEEAADKADVVIVGLIRDGKRRAGVARNASLQAQDALVIEATPEAMDEFRTALTLDFADETREEHLRAEGEGVSLVEVVVTDTSRLAGRSAQTVGLAWRQRTILLGIARQGRRITKQMRKTDLQPGDILLLLIPSDNVDDVVRWLGCLPLANRGLAVTENTKTWAAIGMFAGAVAAASFGLIYLPVALGLVVVGYVLTRILPITEIYDHIEWPVVVLLGSMIPLGAALETSGGTELIADGLVSLTDGLPPWAILTVLMVVTMTLSDVLNNTATTIVAAPVGIQMANSLGVSADPFLMAVAVAASAAFLTPIGHKNNTLILGPGGYRFGDYWRMGLPLEIIIVAVSVPAILIFWGF</sequence>
<evidence type="ECO:0000259" key="8">
    <source>
        <dbReference type="PROSITE" id="PS51202"/>
    </source>
</evidence>
<accession>A0A0L1JLF5</accession>
<feature type="transmembrane region" description="Helical" evidence="7">
    <location>
        <begin position="523"/>
        <end position="546"/>
    </location>
</feature>
<dbReference type="AlphaFoldDB" id="A0A0L1JLF5"/>
<keyword evidence="10" id="KW-1185">Reference proteome</keyword>
<dbReference type="Proteomes" id="UP000036938">
    <property type="component" value="Unassembled WGS sequence"/>
</dbReference>
<dbReference type="InterPro" id="IPR051679">
    <property type="entry name" value="DASS-Related_Transporters"/>
</dbReference>
<evidence type="ECO:0000256" key="5">
    <source>
        <dbReference type="ARBA" id="ARBA00022989"/>
    </source>
</evidence>
<keyword evidence="6 7" id="KW-0472">Membrane</keyword>
<dbReference type="OrthoDB" id="9809303at2"/>
<feature type="domain" description="RCK C-terminal" evidence="8">
    <location>
        <begin position="298"/>
        <end position="382"/>
    </location>
</feature>
<dbReference type="InterPro" id="IPR036721">
    <property type="entry name" value="RCK_C_sf"/>
</dbReference>
<evidence type="ECO:0000256" key="7">
    <source>
        <dbReference type="SAM" id="Phobius"/>
    </source>
</evidence>
<feature type="transmembrane region" description="Helical" evidence="7">
    <location>
        <begin position="138"/>
        <end position="160"/>
    </location>
</feature>
<dbReference type="PATRIC" id="fig|1317121.7.peg.3942"/>
<keyword evidence="2" id="KW-0813">Transport</keyword>
<dbReference type="Gene3D" id="3.30.70.1450">
    <property type="entry name" value="Regulator of K+ conductance, C-terminal domain"/>
    <property type="match status" value="2"/>
</dbReference>
<feature type="transmembrane region" description="Helical" evidence="7">
    <location>
        <begin position="28"/>
        <end position="45"/>
    </location>
</feature>
<dbReference type="GO" id="GO:0006813">
    <property type="term" value="P:potassium ion transport"/>
    <property type="evidence" value="ECO:0007669"/>
    <property type="project" value="InterPro"/>
</dbReference>
<feature type="domain" description="RCK C-terminal" evidence="8">
    <location>
        <begin position="204"/>
        <end position="290"/>
    </location>
</feature>
<protein>
    <submittedName>
        <fullName evidence="9">Potassium transporter TrkA</fullName>
    </submittedName>
</protein>
<proteinExistence type="predicted"/>
<evidence type="ECO:0000256" key="2">
    <source>
        <dbReference type="ARBA" id="ARBA00022448"/>
    </source>
</evidence>
<name>A0A0L1JLF5_9RHOB</name>
<dbReference type="PANTHER" id="PTHR43652:SF2">
    <property type="entry name" value="BASIC AMINO ACID ANTIPORTER YFCC-RELATED"/>
    <property type="match status" value="1"/>
</dbReference>
<evidence type="ECO:0000256" key="4">
    <source>
        <dbReference type="ARBA" id="ARBA00022737"/>
    </source>
</evidence>
<feature type="transmembrane region" description="Helical" evidence="7">
    <location>
        <begin position="483"/>
        <end position="503"/>
    </location>
</feature>
<dbReference type="EMBL" id="AQQZ01000008">
    <property type="protein sequence ID" value="KNG92547.1"/>
    <property type="molecule type" value="Genomic_DNA"/>
</dbReference>
<comment type="subcellular location">
    <subcellularLocation>
        <location evidence="1">Membrane</location>
        <topology evidence="1">Multi-pass membrane protein</topology>
    </subcellularLocation>
</comment>
<keyword evidence="4" id="KW-0677">Repeat</keyword>
<dbReference type="STRING" id="1317121.ATO11_16070"/>
<comment type="caution">
    <text evidence="9">The sequence shown here is derived from an EMBL/GenBank/DDBJ whole genome shotgun (WGS) entry which is preliminary data.</text>
</comment>
<dbReference type="InterPro" id="IPR004680">
    <property type="entry name" value="Cit_transptr-like_dom"/>
</dbReference>
<evidence type="ECO:0000313" key="9">
    <source>
        <dbReference type="EMBL" id="KNG92547.1"/>
    </source>
</evidence>
<keyword evidence="5 7" id="KW-1133">Transmembrane helix</keyword>